<evidence type="ECO:0000313" key="17">
    <source>
        <dbReference type="Proteomes" id="UP000515160"/>
    </source>
</evidence>
<evidence type="ECO:0000259" key="16">
    <source>
        <dbReference type="PROSITE" id="PS50135"/>
    </source>
</evidence>
<dbReference type="GO" id="GO:0099536">
    <property type="term" value="P:synaptic signaling"/>
    <property type="evidence" value="ECO:0007669"/>
    <property type="project" value="TreeGrafter"/>
</dbReference>
<dbReference type="Pfam" id="PF00569">
    <property type="entry name" value="ZZ"/>
    <property type="match status" value="1"/>
</dbReference>
<dbReference type="GO" id="GO:0005764">
    <property type="term" value="C:lysosome"/>
    <property type="evidence" value="ECO:0007669"/>
    <property type="project" value="UniProtKB-SubCell"/>
</dbReference>
<dbReference type="PANTHER" id="PTHR12268">
    <property type="entry name" value="E3 UBIQUITIN-PROTEIN LIGASE KCMF1"/>
    <property type="match status" value="1"/>
</dbReference>
<keyword evidence="9" id="KW-0967">Endosome</keyword>
<evidence type="ECO:0000256" key="4">
    <source>
        <dbReference type="ARBA" id="ARBA00010938"/>
    </source>
</evidence>
<dbReference type="CDD" id="cd02338">
    <property type="entry name" value="ZZ_PCMF_like"/>
    <property type="match status" value="1"/>
</dbReference>
<evidence type="ECO:0000256" key="8">
    <source>
        <dbReference type="ARBA" id="ARBA00022723"/>
    </source>
</evidence>
<organism evidence="17 18">
    <name type="scientific">Drosophila albomicans</name>
    <name type="common">Fruit fly</name>
    <dbReference type="NCBI Taxonomy" id="7291"/>
    <lineage>
        <taxon>Eukaryota</taxon>
        <taxon>Metazoa</taxon>
        <taxon>Ecdysozoa</taxon>
        <taxon>Arthropoda</taxon>
        <taxon>Hexapoda</taxon>
        <taxon>Insecta</taxon>
        <taxon>Pterygota</taxon>
        <taxon>Neoptera</taxon>
        <taxon>Endopterygota</taxon>
        <taxon>Diptera</taxon>
        <taxon>Brachycera</taxon>
        <taxon>Muscomorpha</taxon>
        <taxon>Ephydroidea</taxon>
        <taxon>Drosophilidae</taxon>
        <taxon>Drosophila</taxon>
    </lineage>
</organism>
<keyword evidence="10 14" id="KW-0863">Zinc-finger</keyword>
<dbReference type="InterPro" id="IPR008598">
    <property type="entry name" value="Di19_Zn-bd"/>
</dbReference>
<dbReference type="SMART" id="SM00291">
    <property type="entry name" value="ZnF_ZZ"/>
    <property type="match status" value="1"/>
</dbReference>
<evidence type="ECO:0000256" key="15">
    <source>
        <dbReference type="SAM" id="MobiDB-lite"/>
    </source>
</evidence>
<keyword evidence="7" id="KW-0808">Transferase</keyword>
<evidence type="ECO:0000256" key="12">
    <source>
        <dbReference type="ARBA" id="ARBA00022833"/>
    </source>
</evidence>
<evidence type="ECO:0000256" key="3">
    <source>
        <dbReference type="ARBA" id="ARBA00004603"/>
    </source>
</evidence>
<comment type="similarity">
    <text evidence="4">Belongs to the KCMF1 family.</text>
</comment>
<dbReference type="PROSITE" id="PS01357">
    <property type="entry name" value="ZF_ZZ_1"/>
    <property type="match status" value="1"/>
</dbReference>
<dbReference type="InterPro" id="IPR050774">
    <property type="entry name" value="KCMF1/Dystrophin"/>
</dbReference>
<dbReference type="EC" id="2.3.2.27" evidence="5"/>
<dbReference type="AlphaFoldDB" id="A0A6P8WQN9"/>
<evidence type="ECO:0000256" key="5">
    <source>
        <dbReference type="ARBA" id="ARBA00012483"/>
    </source>
</evidence>
<accession>A0A6P8WQN9</accession>
<dbReference type="GO" id="GO:0005886">
    <property type="term" value="C:plasma membrane"/>
    <property type="evidence" value="ECO:0007669"/>
    <property type="project" value="TreeGrafter"/>
</dbReference>
<evidence type="ECO:0000256" key="11">
    <source>
        <dbReference type="ARBA" id="ARBA00022786"/>
    </source>
</evidence>
<dbReference type="GO" id="GO:0008270">
    <property type="term" value="F:zinc ion binding"/>
    <property type="evidence" value="ECO:0007669"/>
    <property type="project" value="UniProtKB-KW"/>
</dbReference>
<dbReference type="GO" id="GO:0023051">
    <property type="term" value="P:regulation of signaling"/>
    <property type="evidence" value="ECO:0007669"/>
    <property type="project" value="UniProtKB-ARBA"/>
</dbReference>
<keyword evidence="11" id="KW-0833">Ubl conjugation pathway</keyword>
<evidence type="ECO:0000256" key="13">
    <source>
        <dbReference type="ARBA" id="ARBA00023228"/>
    </source>
</evidence>
<evidence type="ECO:0000256" key="7">
    <source>
        <dbReference type="ARBA" id="ARBA00022679"/>
    </source>
</evidence>
<dbReference type="GO" id="GO:0061630">
    <property type="term" value="F:ubiquitin protein ligase activity"/>
    <property type="evidence" value="ECO:0007669"/>
    <property type="project" value="UniProtKB-EC"/>
</dbReference>
<dbReference type="Gene3D" id="3.30.60.90">
    <property type="match status" value="1"/>
</dbReference>
<dbReference type="InterPro" id="IPR000433">
    <property type="entry name" value="Znf_ZZ"/>
</dbReference>
<dbReference type="Proteomes" id="UP000515160">
    <property type="component" value="Chromosome 2L"/>
</dbReference>
<evidence type="ECO:0000256" key="6">
    <source>
        <dbReference type="ARBA" id="ARBA00014999"/>
    </source>
</evidence>
<keyword evidence="12" id="KW-0862">Zinc</keyword>
<feature type="compositionally biased region" description="Low complexity" evidence="15">
    <location>
        <begin position="176"/>
        <end position="191"/>
    </location>
</feature>
<evidence type="ECO:0000256" key="14">
    <source>
        <dbReference type="PROSITE-ProRule" id="PRU00228"/>
    </source>
</evidence>
<dbReference type="GO" id="GO:0045202">
    <property type="term" value="C:synapse"/>
    <property type="evidence" value="ECO:0007669"/>
    <property type="project" value="GOC"/>
</dbReference>
<dbReference type="PANTHER" id="PTHR12268:SF13">
    <property type="entry name" value="E3 UBIQUITIN-PROTEIN LIGASE KCMF1"/>
    <property type="match status" value="1"/>
</dbReference>
<dbReference type="RefSeq" id="XP_034100465.1">
    <property type="nucleotide sequence ID" value="XM_034244574.2"/>
</dbReference>
<evidence type="ECO:0000313" key="18">
    <source>
        <dbReference type="RefSeq" id="XP_034100465.1"/>
    </source>
</evidence>
<evidence type="ECO:0000256" key="9">
    <source>
        <dbReference type="ARBA" id="ARBA00022753"/>
    </source>
</evidence>
<dbReference type="GO" id="GO:0005770">
    <property type="term" value="C:late endosome"/>
    <property type="evidence" value="ECO:0007669"/>
    <property type="project" value="UniProtKB-SubCell"/>
</dbReference>
<evidence type="ECO:0000256" key="10">
    <source>
        <dbReference type="ARBA" id="ARBA00022771"/>
    </source>
</evidence>
<dbReference type="OrthoDB" id="7873042at2759"/>
<evidence type="ECO:0000256" key="1">
    <source>
        <dbReference type="ARBA" id="ARBA00000900"/>
    </source>
</evidence>
<name>A0A6P8WQN9_DROAB</name>
<gene>
    <name evidence="18" type="primary">LOC117565468</name>
</gene>
<comment type="catalytic activity">
    <reaction evidence="1">
        <text>S-ubiquitinyl-[E2 ubiquitin-conjugating enzyme]-L-cysteine + [acceptor protein]-L-lysine = [E2 ubiquitin-conjugating enzyme]-L-cysteine + N(6)-ubiquitinyl-[acceptor protein]-L-lysine.</text>
        <dbReference type="EC" id="2.3.2.27"/>
    </reaction>
</comment>
<dbReference type="Pfam" id="PF05605">
    <property type="entry name" value="zf-Di19"/>
    <property type="match status" value="1"/>
</dbReference>
<sequence length="398" mass="45493">MDHRNFCCDGCQTRDFNGRRFHCLRCVNYDLCKDCYDQNVESQEHRVEHPMQVMLHPENHQHPPDLMLNGEMLDLMHFPNCYTCPYCGIFGHTAKELIDHVVTLHRQNDSHVVCPMCADLPGIELVAIRNLARHLLLNHIEHANLLDPNTPPLRQALARASRRRRRQQAQGHGSQNGTSSRNTVRSNTSANHSPMNSESGVNILYQLSELRRLRPGLRLSQTDANYLEGETRSRTVTLAIANSDTPICHEAGNSATTTGMSEHLDTDRYLLPHWMSEQQLETALRDEHGQQQRALFAEHILLSMLCEEQLKLPEECEQHLSSQEHSEHIEIPHDDLNNDDAISLQSTCKYVPSQIMMLMSLPWIRPWSSQSNLRYIELQGVTIDESSLIGAAEHQDID</sequence>
<dbReference type="PROSITE" id="PS50135">
    <property type="entry name" value="ZF_ZZ_2"/>
    <property type="match status" value="1"/>
</dbReference>
<dbReference type="GeneID" id="117565468"/>
<dbReference type="InterPro" id="IPR043145">
    <property type="entry name" value="Znf_ZZ_sf"/>
</dbReference>
<dbReference type="GO" id="GO:0010646">
    <property type="term" value="P:regulation of cell communication"/>
    <property type="evidence" value="ECO:0007669"/>
    <property type="project" value="UniProtKB-ARBA"/>
</dbReference>
<protein>
    <recommendedName>
        <fullName evidence="6">E3 ubiquitin-protein ligase KCMF1</fullName>
        <ecNumber evidence="5">2.3.2.27</ecNumber>
    </recommendedName>
</protein>
<dbReference type="SUPFAM" id="SSF57850">
    <property type="entry name" value="RING/U-box"/>
    <property type="match status" value="1"/>
</dbReference>
<feature type="region of interest" description="Disordered" evidence="15">
    <location>
        <begin position="157"/>
        <end position="198"/>
    </location>
</feature>
<proteinExistence type="inferred from homology"/>
<keyword evidence="13" id="KW-0458">Lysosome</keyword>
<keyword evidence="8" id="KW-0479">Metal-binding</keyword>
<evidence type="ECO:0000256" key="2">
    <source>
        <dbReference type="ARBA" id="ARBA00004371"/>
    </source>
</evidence>
<comment type="subcellular location">
    <subcellularLocation>
        <location evidence="3">Late endosome</location>
    </subcellularLocation>
    <subcellularLocation>
        <location evidence="2">Lysosome</location>
    </subcellularLocation>
</comment>
<keyword evidence="17" id="KW-1185">Reference proteome</keyword>
<dbReference type="InterPro" id="IPR013087">
    <property type="entry name" value="Znf_C2H2_type"/>
</dbReference>
<reference evidence="18" key="1">
    <citation type="submission" date="2025-08" db="UniProtKB">
        <authorList>
            <consortium name="RefSeq"/>
        </authorList>
    </citation>
    <scope>IDENTIFICATION</scope>
    <source>
        <strain evidence="18">15112-1751.03</strain>
        <tissue evidence="18">Whole Adult</tissue>
    </source>
</reference>
<dbReference type="SMART" id="SM00355">
    <property type="entry name" value="ZnF_C2H2"/>
    <property type="match status" value="2"/>
</dbReference>
<feature type="domain" description="ZZ-type" evidence="16">
    <location>
        <begin position="3"/>
        <end position="59"/>
    </location>
</feature>